<evidence type="ECO:0000313" key="2">
    <source>
        <dbReference type="Proteomes" id="UP000681794"/>
    </source>
</evidence>
<name>A0ACD1E588_9MICO</name>
<dbReference type="Proteomes" id="UP000681794">
    <property type="component" value="Chromosome"/>
</dbReference>
<keyword evidence="2" id="KW-1185">Reference proteome</keyword>
<accession>A0ACD1E588</accession>
<proteinExistence type="predicted"/>
<sequence>MTTDDTTPSVDQQGAASPAPAPVPANETPKSGNAEAAKYRNQLRDVTTERDALAASLTAARKTMVEGIAGKSLEKPESLWASDTKLEDLLDEDGNVDSEKVTAAATKAADELGLRKAPTGPIVRRAGNEPSVGAGLTGGGFAGAFAPR</sequence>
<gene>
    <name evidence="1" type="ORF">KM842_02240</name>
</gene>
<organism evidence="1 2">
    <name type="scientific">Curtobacterium aetherium</name>
    <dbReference type="NCBI Taxonomy" id="2841594"/>
    <lineage>
        <taxon>Bacteria</taxon>
        <taxon>Bacillati</taxon>
        <taxon>Actinomycetota</taxon>
        <taxon>Actinomycetes</taxon>
        <taxon>Micrococcales</taxon>
        <taxon>Microbacteriaceae</taxon>
        <taxon>Curtobacterium</taxon>
    </lineage>
</organism>
<reference evidence="1" key="1">
    <citation type="submission" date="2021-06" db="EMBL/GenBank/DDBJ databases">
        <authorList>
            <person name="Ellington A.J."/>
            <person name="Bryan N.C."/>
            <person name="Christner B.C."/>
            <person name="Reisch C.R."/>
        </authorList>
    </citation>
    <scope>NUCLEOTIDE SEQUENCE</scope>
    <source>
        <strain evidence="1">L6-1</strain>
    </source>
</reference>
<protein>
    <submittedName>
        <fullName evidence="1">Uncharacterized protein</fullName>
    </submittedName>
</protein>
<evidence type="ECO:0000313" key="1">
    <source>
        <dbReference type="EMBL" id="QWS34044.1"/>
    </source>
</evidence>
<dbReference type="EMBL" id="CP076544">
    <property type="protein sequence ID" value="QWS34044.1"/>
    <property type="molecule type" value="Genomic_DNA"/>
</dbReference>